<accession>A0AAD2JU95</accession>
<dbReference type="Proteomes" id="UP001295794">
    <property type="component" value="Unassembled WGS sequence"/>
</dbReference>
<feature type="transmembrane region" description="Helical" evidence="14">
    <location>
        <begin position="149"/>
        <end position="172"/>
    </location>
</feature>
<name>A0AAD2JU95_9AGAR</name>
<keyword evidence="12" id="KW-0325">Glycoprotein</keyword>
<dbReference type="Pfam" id="PF08022">
    <property type="entry name" value="FAD_binding_8"/>
    <property type="match status" value="1"/>
</dbReference>
<feature type="transmembrane region" description="Helical" evidence="14">
    <location>
        <begin position="178"/>
        <end position="203"/>
    </location>
</feature>
<keyword evidence="7" id="KW-0249">Electron transport</keyword>
<dbReference type="Gene3D" id="3.40.50.80">
    <property type="entry name" value="Nucleotide-binding domain of ferredoxin-NADP reductase (FNR) module"/>
    <property type="match status" value="1"/>
</dbReference>
<evidence type="ECO:0000256" key="5">
    <source>
        <dbReference type="ARBA" id="ARBA00022475"/>
    </source>
</evidence>
<dbReference type="GO" id="GO:0052851">
    <property type="term" value="F:ferric-chelate reductase (NADPH) activity"/>
    <property type="evidence" value="ECO:0007669"/>
    <property type="project" value="UniProtKB-EC"/>
</dbReference>
<dbReference type="SFLD" id="SFLDS00052">
    <property type="entry name" value="Ferric_Reductase_Domain"/>
    <property type="match status" value="1"/>
</dbReference>
<evidence type="ECO:0000256" key="14">
    <source>
        <dbReference type="SAM" id="Phobius"/>
    </source>
</evidence>
<dbReference type="PROSITE" id="PS51384">
    <property type="entry name" value="FAD_FR"/>
    <property type="match status" value="1"/>
</dbReference>
<dbReference type="InterPro" id="IPR013112">
    <property type="entry name" value="FAD-bd_8"/>
</dbReference>
<feature type="domain" description="FAD-binding FR-type" evidence="15">
    <location>
        <begin position="313"/>
        <end position="434"/>
    </location>
</feature>
<evidence type="ECO:0000256" key="8">
    <source>
        <dbReference type="ARBA" id="ARBA00022989"/>
    </source>
</evidence>
<evidence type="ECO:0000313" key="16">
    <source>
        <dbReference type="EMBL" id="CAK5262268.1"/>
    </source>
</evidence>
<evidence type="ECO:0000256" key="6">
    <source>
        <dbReference type="ARBA" id="ARBA00022692"/>
    </source>
</evidence>
<dbReference type="InterPro" id="IPR017938">
    <property type="entry name" value="Riboflavin_synthase-like_b-brl"/>
</dbReference>
<evidence type="ECO:0000256" key="12">
    <source>
        <dbReference type="ARBA" id="ARBA00023180"/>
    </source>
</evidence>
<dbReference type="EC" id="1.16.1.9" evidence="3"/>
<evidence type="ECO:0000256" key="2">
    <source>
        <dbReference type="ARBA" id="ARBA00006278"/>
    </source>
</evidence>
<dbReference type="SUPFAM" id="SSF52343">
    <property type="entry name" value="Ferredoxin reductase-like, C-terminal NADP-linked domain"/>
    <property type="match status" value="1"/>
</dbReference>
<dbReference type="GO" id="GO:0006826">
    <property type="term" value="P:iron ion transport"/>
    <property type="evidence" value="ECO:0007669"/>
    <property type="project" value="TreeGrafter"/>
</dbReference>
<comment type="caution">
    <text evidence="16">The sequence shown here is derived from an EMBL/GenBank/DDBJ whole genome shotgun (WGS) entry which is preliminary data.</text>
</comment>
<dbReference type="Pfam" id="PF01794">
    <property type="entry name" value="Ferric_reduct"/>
    <property type="match status" value="1"/>
</dbReference>
<dbReference type="Pfam" id="PF08030">
    <property type="entry name" value="NAD_binding_6"/>
    <property type="match status" value="1"/>
</dbReference>
<dbReference type="PANTHER" id="PTHR32361">
    <property type="entry name" value="FERRIC/CUPRIC REDUCTASE TRANSMEMBRANE COMPONENT"/>
    <property type="match status" value="1"/>
</dbReference>
<comment type="similarity">
    <text evidence="2">Belongs to the ferric reductase (FRE) family.</text>
</comment>
<feature type="transmembrane region" description="Helical" evidence="14">
    <location>
        <begin position="250"/>
        <end position="271"/>
    </location>
</feature>
<evidence type="ECO:0000256" key="13">
    <source>
        <dbReference type="ARBA" id="ARBA00048483"/>
    </source>
</evidence>
<feature type="transmembrane region" description="Helical" evidence="14">
    <location>
        <begin position="25"/>
        <end position="45"/>
    </location>
</feature>
<feature type="transmembrane region" description="Helical" evidence="14">
    <location>
        <begin position="301"/>
        <end position="321"/>
    </location>
</feature>
<dbReference type="InterPro" id="IPR039261">
    <property type="entry name" value="FNR_nucleotide-bd"/>
</dbReference>
<organism evidence="16 17">
    <name type="scientific">Mycena citricolor</name>
    <dbReference type="NCBI Taxonomy" id="2018698"/>
    <lineage>
        <taxon>Eukaryota</taxon>
        <taxon>Fungi</taxon>
        <taxon>Dikarya</taxon>
        <taxon>Basidiomycota</taxon>
        <taxon>Agaricomycotina</taxon>
        <taxon>Agaricomycetes</taxon>
        <taxon>Agaricomycetidae</taxon>
        <taxon>Agaricales</taxon>
        <taxon>Marasmiineae</taxon>
        <taxon>Mycenaceae</taxon>
        <taxon>Mycena</taxon>
    </lineage>
</organism>
<evidence type="ECO:0000256" key="11">
    <source>
        <dbReference type="ARBA" id="ARBA00023136"/>
    </source>
</evidence>
<evidence type="ECO:0000259" key="15">
    <source>
        <dbReference type="PROSITE" id="PS51384"/>
    </source>
</evidence>
<keyword evidence="17" id="KW-1185">Reference proteome</keyword>
<comment type="catalytic activity">
    <reaction evidence="13">
        <text>2 a Fe(II)-siderophore + NADP(+) + H(+) = 2 a Fe(III)-siderophore + NADPH</text>
        <dbReference type="Rhea" id="RHEA:28795"/>
        <dbReference type="Rhea" id="RHEA-COMP:11342"/>
        <dbReference type="Rhea" id="RHEA-COMP:11344"/>
        <dbReference type="ChEBI" id="CHEBI:15378"/>
        <dbReference type="ChEBI" id="CHEBI:29033"/>
        <dbReference type="ChEBI" id="CHEBI:29034"/>
        <dbReference type="ChEBI" id="CHEBI:57783"/>
        <dbReference type="ChEBI" id="CHEBI:58349"/>
        <dbReference type="EC" id="1.16.1.9"/>
    </reaction>
</comment>
<keyword evidence="9" id="KW-0560">Oxidoreductase</keyword>
<dbReference type="InterPro" id="IPR013121">
    <property type="entry name" value="Fe_red_NAD-bd_6"/>
</dbReference>
<gene>
    <name evidence="16" type="ORF">MYCIT1_LOCUS839</name>
</gene>
<dbReference type="InterPro" id="IPR013130">
    <property type="entry name" value="Fe3_Rdtase_TM_dom"/>
</dbReference>
<keyword evidence="6 14" id="KW-0812">Transmembrane</keyword>
<keyword evidence="11 14" id="KW-0472">Membrane</keyword>
<keyword evidence="5" id="KW-1003">Cell membrane</keyword>
<dbReference type="PANTHER" id="PTHR32361:SF9">
    <property type="entry name" value="FERRIC REDUCTASE TRANSMEMBRANE COMPONENT 3-RELATED"/>
    <property type="match status" value="1"/>
</dbReference>
<dbReference type="AlphaFoldDB" id="A0AAD2JU95"/>
<evidence type="ECO:0000256" key="1">
    <source>
        <dbReference type="ARBA" id="ARBA00004651"/>
    </source>
</evidence>
<evidence type="ECO:0000256" key="9">
    <source>
        <dbReference type="ARBA" id="ARBA00023002"/>
    </source>
</evidence>
<protein>
    <recommendedName>
        <fullName evidence="3">ferric-chelate reductase (NADPH)</fullName>
        <ecNumber evidence="3">1.16.1.9</ecNumber>
    </recommendedName>
</protein>
<proteinExistence type="inferred from homology"/>
<dbReference type="EMBL" id="CAVNYO010000012">
    <property type="protein sequence ID" value="CAK5262268.1"/>
    <property type="molecule type" value="Genomic_DNA"/>
</dbReference>
<dbReference type="GO" id="GO:0015677">
    <property type="term" value="P:copper ion import"/>
    <property type="evidence" value="ECO:0007669"/>
    <property type="project" value="TreeGrafter"/>
</dbReference>
<dbReference type="SUPFAM" id="SSF63380">
    <property type="entry name" value="Riboflavin synthase domain-like"/>
    <property type="match status" value="1"/>
</dbReference>
<evidence type="ECO:0000313" key="17">
    <source>
        <dbReference type="Proteomes" id="UP001295794"/>
    </source>
</evidence>
<feature type="transmembrane region" description="Helical" evidence="14">
    <location>
        <begin position="215"/>
        <end position="238"/>
    </location>
</feature>
<evidence type="ECO:0000256" key="7">
    <source>
        <dbReference type="ARBA" id="ARBA00022982"/>
    </source>
</evidence>
<comment type="subcellular location">
    <subcellularLocation>
        <location evidence="1">Cell membrane</location>
        <topology evidence="1">Multi-pass membrane protein</topology>
    </subcellularLocation>
</comment>
<dbReference type="GO" id="GO:0006879">
    <property type="term" value="P:intracellular iron ion homeostasis"/>
    <property type="evidence" value="ECO:0007669"/>
    <property type="project" value="TreeGrafter"/>
</dbReference>
<evidence type="ECO:0000256" key="3">
    <source>
        <dbReference type="ARBA" id="ARBA00012668"/>
    </source>
</evidence>
<dbReference type="CDD" id="cd06186">
    <property type="entry name" value="NOX_Duox_like_FAD_NADP"/>
    <property type="match status" value="1"/>
</dbReference>
<keyword evidence="8 14" id="KW-1133">Transmembrane helix</keyword>
<dbReference type="GO" id="GO:0005886">
    <property type="term" value="C:plasma membrane"/>
    <property type="evidence" value="ECO:0007669"/>
    <property type="project" value="UniProtKB-SubCell"/>
</dbReference>
<dbReference type="InterPro" id="IPR017927">
    <property type="entry name" value="FAD-bd_FR_type"/>
</dbReference>
<dbReference type="SFLD" id="SFLDG01168">
    <property type="entry name" value="Ferric_reductase_subgroup_(FRE"/>
    <property type="match status" value="1"/>
</dbReference>
<evidence type="ECO:0000256" key="4">
    <source>
        <dbReference type="ARBA" id="ARBA00022448"/>
    </source>
</evidence>
<evidence type="ECO:0000256" key="10">
    <source>
        <dbReference type="ARBA" id="ARBA00023065"/>
    </source>
</evidence>
<keyword evidence="10" id="KW-0406">Ion transport</keyword>
<sequence>MVNSTLAAPASAVAAASFSTNASGFVYHVDIFLMAVAATVLLYRLPRAAARFWRYSEWSTGHWLHYVQPKPSPKVVMSSRGAIVSPKELDSELSHSAVMRSRHARRVDADGAPIRVEYPPHVPNVPALLRPLTAPLSIRISPGFTVARVVVLLLYTSILVYPLSVATAGPFVDLERAGWIAISQLPLVILFASKNNVLAMLLGTSYERLNFFHRFAARLFVLGCNAHGLGHIFVWAQAGDFQAKIKIPSFTYGTAGLVAVNVMYVFSTSFFRSKYYRFFLSTHVICFAVLFPMLWFHYAALHAYILIALGFYALDHVLRLVKTRMYNAILRPLTDMGVTRVEVPQATAGWRPGQHVRLRVLSSSMGITGWTESHPFTIAGVAGTNEGLVLMIKKSGKWTTRLFDFAKSGGYLEAGIGRNVSVIVEGPYGGPGHAMWNSYSSTIFVAGGSGISFALSGIQDLIQKDLHGQSRVRLIELIWVVQDPTTLLPLYQQFNAMIDQSVFTRLRISVFYTRAPVGKFPFAESAFPTTNLSLSPGRPRLVTMLENSIGRTVKLGAGSKDDQPLSGMLVAVCGPCSLADSVSEAISQIEPLRRDQVGGLEIHEEVFGL</sequence>
<reference evidence="16" key="1">
    <citation type="submission" date="2023-11" db="EMBL/GenBank/DDBJ databases">
        <authorList>
            <person name="De Vega J J."/>
            <person name="De Vega J J."/>
        </authorList>
    </citation>
    <scope>NUCLEOTIDE SEQUENCE</scope>
</reference>
<keyword evidence="4" id="KW-0813">Transport</keyword>
<dbReference type="InterPro" id="IPR051410">
    <property type="entry name" value="Ferric/Cupric_Reductase"/>
</dbReference>
<feature type="transmembrane region" description="Helical" evidence="14">
    <location>
        <begin position="278"/>
        <end position="295"/>
    </location>
</feature>